<sequence>MKQSAKSTDLFQPTGLGSLKLANRIVMAPLTRSRAGKGDVLGLMNAEYYAQRASAGLIISEATQISQQGKGYAFTPGIYTEEQIAGWKLSTDAVHAQKGLIFAQLWHVGRISHPDLQLDHQLPVAPSAIKPEGKAFTETGFKDLVTPRALETEEIPGIVKQYAHAARCAKKAGFDGIEIHAANGYLIDQFMRDKTNKRTDRYGGSLENRARFLLELVDAVKQVWPGDKIGIRFSPVSPANDIADSNPMATFSYMVSALNEFGLAYIHCVEGVTIGPRTIPADFSFATLRSLFKGQYMANNGYDLPLAMQAREKNLADLICFGRPFIANPDLVERLQTGAILNEAPRELWYGGGAHGYTDWPTLAEELAKKQAE</sequence>
<dbReference type="AlphaFoldDB" id="A0A0W0TN22"/>
<keyword evidence="7" id="KW-1185">Reference proteome</keyword>
<evidence type="ECO:0000313" key="8">
    <source>
        <dbReference type="Proteomes" id="UP000251942"/>
    </source>
</evidence>
<keyword evidence="3 6" id="KW-0560">Oxidoreductase</keyword>
<accession>A0A0W0TN22</accession>
<evidence type="ECO:0000259" key="4">
    <source>
        <dbReference type="Pfam" id="PF00724"/>
    </source>
</evidence>
<proteinExistence type="inferred from homology"/>
<dbReference type="STRING" id="453.Lfee_1867"/>
<evidence type="ECO:0000313" key="5">
    <source>
        <dbReference type="EMBL" id="KTC96955.1"/>
    </source>
</evidence>
<dbReference type="FunFam" id="3.20.20.70:FF:000059">
    <property type="entry name" value="N-ethylmaleimide reductase, FMN-linked"/>
    <property type="match status" value="1"/>
</dbReference>
<evidence type="ECO:0000313" key="7">
    <source>
        <dbReference type="Proteomes" id="UP000054698"/>
    </source>
</evidence>
<reference evidence="6 8" key="2">
    <citation type="submission" date="2018-06" db="EMBL/GenBank/DDBJ databases">
        <authorList>
            <consortium name="Pathogen Informatics"/>
            <person name="Doyle S."/>
        </authorList>
    </citation>
    <scope>NUCLEOTIDE SEQUENCE [LARGE SCALE GENOMIC DNA]</scope>
    <source>
        <strain evidence="6 8">NCTC12022</strain>
    </source>
</reference>
<feature type="domain" description="NADH:flavin oxidoreductase/NADH oxidase N-terminal" evidence="4">
    <location>
        <begin position="9"/>
        <end position="339"/>
    </location>
</feature>
<evidence type="ECO:0000256" key="2">
    <source>
        <dbReference type="ARBA" id="ARBA00005979"/>
    </source>
</evidence>
<dbReference type="OrthoDB" id="8523426at2"/>
<dbReference type="InterPro" id="IPR013785">
    <property type="entry name" value="Aldolase_TIM"/>
</dbReference>
<comment type="similarity">
    <text evidence="2">Belongs to the NADH:flavin oxidoreductase/NADH oxidase family.</text>
</comment>
<dbReference type="EC" id="1.-.-.-" evidence="6"/>
<organism evidence="5 7">
    <name type="scientific">Legionella feeleii</name>
    <dbReference type="NCBI Taxonomy" id="453"/>
    <lineage>
        <taxon>Bacteria</taxon>
        <taxon>Pseudomonadati</taxon>
        <taxon>Pseudomonadota</taxon>
        <taxon>Gammaproteobacteria</taxon>
        <taxon>Legionellales</taxon>
        <taxon>Legionellaceae</taxon>
        <taxon>Legionella</taxon>
    </lineage>
</organism>
<dbReference type="CDD" id="cd02933">
    <property type="entry name" value="OYE_like_FMN"/>
    <property type="match status" value="1"/>
</dbReference>
<evidence type="ECO:0000256" key="1">
    <source>
        <dbReference type="ARBA" id="ARBA00001917"/>
    </source>
</evidence>
<dbReference type="Gene3D" id="3.20.20.70">
    <property type="entry name" value="Aldolase class I"/>
    <property type="match status" value="1"/>
</dbReference>
<dbReference type="PANTHER" id="PTHR22893">
    <property type="entry name" value="NADH OXIDOREDUCTASE-RELATED"/>
    <property type="match status" value="1"/>
</dbReference>
<protein>
    <submittedName>
        <fullName evidence="5">NADH-dependent flavin oxidoreductase, Oye family</fullName>
        <ecNumber evidence="6">1.-.-.-</ecNumber>
    </submittedName>
</protein>
<dbReference type="EMBL" id="UASS01000022">
    <property type="protein sequence ID" value="SPX61564.1"/>
    <property type="molecule type" value="Genomic_DNA"/>
</dbReference>
<gene>
    <name evidence="6" type="primary">nemA</name>
    <name evidence="5" type="ORF">Lfee_1867</name>
    <name evidence="6" type="ORF">NCTC12022_02305</name>
</gene>
<dbReference type="InterPro" id="IPR045247">
    <property type="entry name" value="Oye-like"/>
</dbReference>
<evidence type="ECO:0000256" key="3">
    <source>
        <dbReference type="ARBA" id="ARBA00023002"/>
    </source>
</evidence>
<dbReference type="InterPro" id="IPR001155">
    <property type="entry name" value="OxRdtase_FMN_N"/>
</dbReference>
<dbReference type="GO" id="GO:0010181">
    <property type="term" value="F:FMN binding"/>
    <property type="evidence" value="ECO:0007669"/>
    <property type="project" value="InterPro"/>
</dbReference>
<dbReference type="GO" id="GO:0016628">
    <property type="term" value="F:oxidoreductase activity, acting on the CH-CH group of donors, NAD or NADP as acceptor"/>
    <property type="evidence" value="ECO:0007669"/>
    <property type="project" value="UniProtKB-ARBA"/>
</dbReference>
<dbReference type="Proteomes" id="UP000054698">
    <property type="component" value="Unassembled WGS sequence"/>
</dbReference>
<dbReference type="PATRIC" id="fig|453.4.peg.2048"/>
<dbReference type="Pfam" id="PF00724">
    <property type="entry name" value="Oxidored_FMN"/>
    <property type="match status" value="1"/>
</dbReference>
<dbReference type="RefSeq" id="WP_058446081.1">
    <property type="nucleotide sequence ID" value="NZ_CAAAHT010000007.1"/>
</dbReference>
<dbReference type="PANTHER" id="PTHR22893:SF91">
    <property type="entry name" value="NADPH DEHYDROGENASE 2-RELATED"/>
    <property type="match status" value="1"/>
</dbReference>
<name>A0A0W0TN22_9GAMM</name>
<dbReference type="SUPFAM" id="SSF51395">
    <property type="entry name" value="FMN-linked oxidoreductases"/>
    <property type="match status" value="1"/>
</dbReference>
<dbReference type="GO" id="GO:0005829">
    <property type="term" value="C:cytosol"/>
    <property type="evidence" value="ECO:0007669"/>
    <property type="project" value="UniProtKB-ARBA"/>
</dbReference>
<dbReference type="Proteomes" id="UP000251942">
    <property type="component" value="Unassembled WGS sequence"/>
</dbReference>
<evidence type="ECO:0000313" key="6">
    <source>
        <dbReference type="EMBL" id="SPX61564.1"/>
    </source>
</evidence>
<comment type="cofactor">
    <cofactor evidence="1">
        <name>FMN</name>
        <dbReference type="ChEBI" id="CHEBI:58210"/>
    </cofactor>
</comment>
<dbReference type="EMBL" id="LNYB01000080">
    <property type="protein sequence ID" value="KTC96955.1"/>
    <property type="molecule type" value="Genomic_DNA"/>
</dbReference>
<reference evidence="5 7" key="1">
    <citation type="submission" date="2015-11" db="EMBL/GenBank/DDBJ databases">
        <title>Genomic analysis of 38 Legionella species identifies large and diverse effector repertoires.</title>
        <authorList>
            <person name="Burstein D."/>
            <person name="Amaro F."/>
            <person name="Zusman T."/>
            <person name="Lifshitz Z."/>
            <person name="Cohen O."/>
            <person name="Gilbert J.A."/>
            <person name="Pupko T."/>
            <person name="Shuman H.A."/>
            <person name="Segal G."/>
        </authorList>
    </citation>
    <scope>NUCLEOTIDE SEQUENCE [LARGE SCALE GENOMIC DNA]</scope>
    <source>
        <strain evidence="5 7">WO-44C</strain>
    </source>
</reference>